<reference evidence="7 8" key="1">
    <citation type="journal article" date="2015" name="Nature">
        <title>rRNA introns, odd ribosomes, and small enigmatic genomes across a large radiation of phyla.</title>
        <authorList>
            <person name="Brown C.T."/>
            <person name="Hug L.A."/>
            <person name="Thomas B.C."/>
            <person name="Sharon I."/>
            <person name="Castelle C.J."/>
            <person name="Singh A."/>
            <person name="Wilkins M.J."/>
            <person name="Williams K.H."/>
            <person name="Banfield J.F."/>
        </authorList>
    </citation>
    <scope>NUCLEOTIDE SEQUENCE [LARGE SCALE GENOMIC DNA]</scope>
</reference>
<sequence>MYSVIMNKFVRLFSLFFAFIFLLLISSPVQAVQFKSGTNLNLPKGENLDESLFISGEQIIIDSDITGDLFCAGQSITINGSIKGDVLCVVQDIKINGLVDGNVRVAGQTVEVSGTVNRNLNALAQTLTLKKLAAVKGDIFFGVQSVDLSGTAGRDLAGAGETVTVSGSLFRNATVNAANLNISDTARIRGDLDYYTEKDRAASISSQSVVGQVRRHDLIYEDKSAPEKSESLSPMSLLSKVIFGALAFFIIASVLIYFDKSRTEKVINRIQEKPVLSGFIGLAVFVTFPLVFILLIMTLLGIPLAFVTLFVYFVALIVASVYTSIVIGWNFLKLVNKKTPTPFLSALAGTFTLGLIASIPVLGWLIALIAFFTGLGALFTSFLPEKTK</sequence>
<evidence type="ECO:0000256" key="1">
    <source>
        <dbReference type="ARBA" id="ARBA00004651"/>
    </source>
</evidence>
<evidence type="ECO:0000313" key="8">
    <source>
        <dbReference type="Proteomes" id="UP000034069"/>
    </source>
</evidence>
<protein>
    <recommendedName>
        <fullName evidence="6">DUF8173 domain-containing protein</fullName>
    </recommendedName>
</protein>
<evidence type="ECO:0000256" key="4">
    <source>
        <dbReference type="ARBA" id="ARBA00023136"/>
    </source>
</evidence>
<dbReference type="EMBL" id="LCHN01000009">
    <property type="protein sequence ID" value="KKT35935.1"/>
    <property type="molecule type" value="Genomic_DNA"/>
</dbReference>
<keyword evidence="4 5" id="KW-0472">Membrane</keyword>
<dbReference type="InterPro" id="IPR007607">
    <property type="entry name" value="BacA/B"/>
</dbReference>
<keyword evidence="3 5" id="KW-1133">Transmembrane helix</keyword>
<proteinExistence type="predicted"/>
<gene>
    <name evidence="7" type="ORF">UW23_C0009G0023</name>
</gene>
<evidence type="ECO:0000256" key="2">
    <source>
        <dbReference type="ARBA" id="ARBA00022692"/>
    </source>
</evidence>
<dbReference type="Pfam" id="PF04519">
    <property type="entry name" value="Bactofilin"/>
    <property type="match status" value="1"/>
</dbReference>
<evidence type="ECO:0000313" key="7">
    <source>
        <dbReference type="EMBL" id="KKT35935.1"/>
    </source>
</evidence>
<comment type="caution">
    <text evidence="7">The sequence shown here is derived from an EMBL/GenBank/DDBJ whole genome shotgun (WGS) entry which is preliminary data.</text>
</comment>
<feature type="transmembrane region" description="Helical" evidence="5">
    <location>
        <begin position="237"/>
        <end position="258"/>
    </location>
</feature>
<feature type="transmembrane region" description="Helical" evidence="5">
    <location>
        <begin position="309"/>
        <end position="331"/>
    </location>
</feature>
<accession>A0A0G1GN01</accession>
<evidence type="ECO:0000259" key="6">
    <source>
        <dbReference type="Pfam" id="PF26514"/>
    </source>
</evidence>
<evidence type="ECO:0000256" key="5">
    <source>
        <dbReference type="SAM" id="Phobius"/>
    </source>
</evidence>
<feature type="transmembrane region" description="Helical" evidence="5">
    <location>
        <begin position="279"/>
        <end position="303"/>
    </location>
</feature>
<dbReference type="Proteomes" id="UP000034069">
    <property type="component" value="Unassembled WGS sequence"/>
</dbReference>
<feature type="domain" description="DUF8173" evidence="6">
    <location>
        <begin position="233"/>
        <end position="380"/>
    </location>
</feature>
<keyword evidence="2 5" id="KW-0812">Transmembrane</keyword>
<dbReference type="InterPro" id="IPR058486">
    <property type="entry name" value="DUF8173"/>
</dbReference>
<dbReference type="GO" id="GO:0005524">
    <property type="term" value="F:ATP binding"/>
    <property type="evidence" value="ECO:0007669"/>
    <property type="project" value="InterPro"/>
</dbReference>
<comment type="subcellular location">
    <subcellularLocation>
        <location evidence="1">Cell membrane</location>
        <topology evidence="1">Multi-pass membrane protein</topology>
    </subcellularLocation>
</comment>
<dbReference type="InterPro" id="IPR036640">
    <property type="entry name" value="ABC1_TM_sf"/>
</dbReference>
<evidence type="ECO:0000256" key="3">
    <source>
        <dbReference type="ARBA" id="ARBA00022989"/>
    </source>
</evidence>
<dbReference type="SUPFAM" id="SSF90123">
    <property type="entry name" value="ABC transporter transmembrane region"/>
    <property type="match status" value="1"/>
</dbReference>
<organism evidence="7 8">
    <name type="scientific">Candidatus Collierbacteria bacterium GW2011_GWA1_44_12</name>
    <dbReference type="NCBI Taxonomy" id="1618376"/>
    <lineage>
        <taxon>Bacteria</taxon>
        <taxon>Candidatus Collieribacteriota</taxon>
    </lineage>
</organism>
<name>A0A0G1GN01_9BACT</name>
<dbReference type="Pfam" id="PF26514">
    <property type="entry name" value="DUF8173"/>
    <property type="match status" value="1"/>
</dbReference>
<dbReference type="GO" id="GO:0005886">
    <property type="term" value="C:plasma membrane"/>
    <property type="evidence" value="ECO:0007669"/>
    <property type="project" value="UniProtKB-SubCell"/>
</dbReference>
<dbReference type="AlphaFoldDB" id="A0A0G1GN01"/>